<proteinExistence type="predicted"/>
<protein>
    <recommendedName>
        <fullName evidence="2">SMP domain-containing protein</fullName>
    </recommendedName>
</protein>
<feature type="domain" description="SMP" evidence="2">
    <location>
        <begin position="5"/>
        <end position="46"/>
    </location>
</feature>
<evidence type="ECO:0000313" key="3">
    <source>
        <dbReference type="EMBL" id="RTR34758.1"/>
    </source>
</evidence>
<evidence type="ECO:0000256" key="1">
    <source>
        <dbReference type="SAM" id="MobiDB-lite"/>
    </source>
</evidence>
<sequence length="49" mass="5091">MTKSKTPMTPEAAARIQSGTAKQNGGKVDKGSFGARAQRAAEINKKSGK</sequence>
<feature type="region of interest" description="Disordered" evidence="1">
    <location>
        <begin position="1"/>
        <end position="49"/>
    </location>
</feature>
<organism evidence="3 4">
    <name type="scientific">Shewanella atlantica</name>
    <dbReference type="NCBI Taxonomy" id="271099"/>
    <lineage>
        <taxon>Bacteria</taxon>
        <taxon>Pseudomonadati</taxon>
        <taxon>Pseudomonadota</taxon>
        <taxon>Gammaproteobacteria</taxon>
        <taxon>Alteromonadales</taxon>
        <taxon>Shewanellaceae</taxon>
        <taxon>Shewanella</taxon>
    </lineage>
</organism>
<dbReference type="EMBL" id="RXNV01000001">
    <property type="protein sequence ID" value="RTR34758.1"/>
    <property type="molecule type" value="Genomic_DNA"/>
</dbReference>
<evidence type="ECO:0000313" key="4">
    <source>
        <dbReference type="Proteomes" id="UP000282060"/>
    </source>
</evidence>
<accession>A0A431WH19</accession>
<name>A0A431WH19_9GAMM</name>
<gene>
    <name evidence="3" type="ORF">EKG39_03615</name>
</gene>
<dbReference type="RefSeq" id="WP_126504288.1">
    <property type="nucleotide sequence ID" value="NZ_RXNV01000001.1"/>
</dbReference>
<evidence type="ECO:0000259" key="2">
    <source>
        <dbReference type="Pfam" id="PF04927"/>
    </source>
</evidence>
<dbReference type="OrthoDB" id="6372298at2"/>
<dbReference type="InterPro" id="IPR007011">
    <property type="entry name" value="LEA_SMP_dom"/>
</dbReference>
<keyword evidence="4" id="KW-1185">Reference proteome</keyword>
<dbReference type="Proteomes" id="UP000282060">
    <property type="component" value="Unassembled WGS sequence"/>
</dbReference>
<comment type="caution">
    <text evidence="3">The sequence shown here is derived from an EMBL/GenBank/DDBJ whole genome shotgun (WGS) entry which is preliminary data.</text>
</comment>
<dbReference type="Pfam" id="PF04927">
    <property type="entry name" value="SMP"/>
    <property type="match status" value="1"/>
</dbReference>
<dbReference type="AlphaFoldDB" id="A0A431WH19"/>
<reference evidence="3 4" key="1">
    <citation type="submission" date="2018-12" db="EMBL/GenBank/DDBJ databases">
        <authorList>
            <person name="Yu L."/>
        </authorList>
    </citation>
    <scope>NUCLEOTIDE SEQUENCE [LARGE SCALE GENOMIC DNA]</scope>
    <source>
        <strain evidence="3 4">HAW-EB5</strain>
    </source>
</reference>